<evidence type="ECO:0000256" key="1">
    <source>
        <dbReference type="SAM" id="MobiDB-lite"/>
    </source>
</evidence>
<evidence type="ECO:0000313" key="3">
    <source>
        <dbReference type="Proteomes" id="UP000298030"/>
    </source>
</evidence>
<accession>A0A4Y7R5D7</accession>
<evidence type="ECO:0000313" key="2">
    <source>
        <dbReference type="EMBL" id="TEB03939.1"/>
    </source>
</evidence>
<organism evidence="2 3">
    <name type="scientific">Coprinellus micaceus</name>
    <name type="common">Glistening ink-cap mushroom</name>
    <name type="synonym">Coprinus micaceus</name>
    <dbReference type="NCBI Taxonomy" id="71717"/>
    <lineage>
        <taxon>Eukaryota</taxon>
        <taxon>Fungi</taxon>
        <taxon>Dikarya</taxon>
        <taxon>Basidiomycota</taxon>
        <taxon>Agaricomycotina</taxon>
        <taxon>Agaricomycetes</taxon>
        <taxon>Agaricomycetidae</taxon>
        <taxon>Agaricales</taxon>
        <taxon>Agaricineae</taxon>
        <taxon>Psathyrellaceae</taxon>
        <taxon>Coprinellus</taxon>
    </lineage>
</organism>
<feature type="non-terminal residue" evidence="2">
    <location>
        <position position="280"/>
    </location>
</feature>
<dbReference type="Proteomes" id="UP000298030">
    <property type="component" value="Unassembled WGS sequence"/>
</dbReference>
<sequence length="280" mass="31180">MSVYSSDDDPIEHEEHAVQQTLAQMNLGPGISNEARDQQAVEKPSQCCPSGVTQSGQNADLLGRLSSIAALRRRKRKSKLKDDIEDEIDRLIPDGIGTAGNAPISLSSFYCYFTCPDLLNTLCPPDSFDPNNAAIRYASAENERLADTKELYMRCVKAIFHDFLRLQKDPFPQLMVTNIPSSSSRWLAPFGAIPVSRLHSAALAFRKKCTIFLHLLGYNSGTGKYDKWCPLIYEDNYYAQPFTANLGCTYTGVMGPMQWEAQRKIKKLRSTNALAGENLS</sequence>
<reference evidence="2 3" key="1">
    <citation type="journal article" date="2019" name="Nat. Ecol. Evol.">
        <title>Megaphylogeny resolves global patterns of mushroom evolution.</title>
        <authorList>
            <person name="Varga T."/>
            <person name="Krizsan K."/>
            <person name="Foldi C."/>
            <person name="Dima B."/>
            <person name="Sanchez-Garcia M."/>
            <person name="Sanchez-Ramirez S."/>
            <person name="Szollosi G.J."/>
            <person name="Szarkandi J.G."/>
            <person name="Papp V."/>
            <person name="Albert L."/>
            <person name="Andreopoulos W."/>
            <person name="Angelini C."/>
            <person name="Antonin V."/>
            <person name="Barry K.W."/>
            <person name="Bougher N.L."/>
            <person name="Buchanan P."/>
            <person name="Buyck B."/>
            <person name="Bense V."/>
            <person name="Catcheside P."/>
            <person name="Chovatia M."/>
            <person name="Cooper J."/>
            <person name="Damon W."/>
            <person name="Desjardin D."/>
            <person name="Finy P."/>
            <person name="Geml J."/>
            <person name="Haridas S."/>
            <person name="Hughes K."/>
            <person name="Justo A."/>
            <person name="Karasinski D."/>
            <person name="Kautmanova I."/>
            <person name="Kiss B."/>
            <person name="Kocsube S."/>
            <person name="Kotiranta H."/>
            <person name="LaButti K.M."/>
            <person name="Lechner B.E."/>
            <person name="Liimatainen K."/>
            <person name="Lipzen A."/>
            <person name="Lukacs Z."/>
            <person name="Mihaltcheva S."/>
            <person name="Morgado L.N."/>
            <person name="Niskanen T."/>
            <person name="Noordeloos M.E."/>
            <person name="Ohm R.A."/>
            <person name="Ortiz-Santana B."/>
            <person name="Ovrebo C."/>
            <person name="Racz N."/>
            <person name="Riley R."/>
            <person name="Savchenko A."/>
            <person name="Shiryaev A."/>
            <person name="Soop K."/>
            <person name="Spirin V."/>
            <person name="Szebenyi C."/>
            <person name="Tomsovsky M."/>
            <person name="Tulloss R.E."/>
            <person name="Uehling J."/>
            <person name="Grigoriev I.V."/>
            <person name="Vagvolgyi C."/>
            <person name="Papp T."/>
            <person name="Martin F.M."/>
            <person name="Miettinen O."/>
            <person name="Hibbett D.S."/>
            <person name="Nagy L.G."/>
        </authorList>
    </citation>
    <scope>NUCLEOTIDE SEQUENCE [LARGE SCALE GENOMIC DNA]</scope>
    <source>
        <strain evidence="2 3">FP101781</strain>
    </source>
</reference>
<proteinExistence type="predicted"/>
<dbReference type="AlphaFoldDB" id="A0A4Y7R5D7"/>
<protein>
    <submittedName>
        <fullName evidence="2">Uncharacterized protein</fullName>
    </submittedName>
</protein>
<keyword evidence="3" id="KW-1185">Reference proteome</keyword>
<name>A0A4Y7R5D7_COPMI</name>
<dbReference type="EMBL" id="QPFP01000699">
    <property type="protein sequence ID" value="TEB03939.1"/>
    <property type="molecule type" value="Genomic_DNA"/>
</dbReference>
<comment type="caution">
    <text evidence="2">The sequence shown here is derived from an EMBL/GenBank/DDBJ whole genome shotgun (WGS) entry which is preliminary data.</text>
</comment>
<gene>
    <name evidence="2" type="ORF">FA13DRAFT_1723562</name>
</gene>
<feature type="region of interest" description="Disordered" evidence="1">
    <location>
        <begin position="23"/>
        <end position="54"/>
    </location>
</feature>